<feature type="domain" description="MADS-box" evidence="7">
    <location>
        <begin position="1"/>
        <end position="61"/>
    </location>
</feature>
<dbReference type="eggNOG" id="KOG0014">
    <property type="taxonomic scope" value="Eukaryota"/>
</dbReference>
<reference evidence="9" key="3">
    <citation type="submission" date="2015-04" db="UniProtKB">
        <authorList>
            <consortium name="EnsemblPlants"/>
        </authorList>
    </citation>
    <scope>IDENTIFICATION</scope>
</reference>
<dbReference type="Pfam" id="PF01486">
    <property type="entry name" value="K-box"/>
    <property type="match status" value="1"/>
</dbReference>
<dbReference type="Gene3D" id="3.40.1810.10">
    <property type="entry name" value="Transcription factor, MADS-box"/>
    <property type="match status" value="1"/>
</dbReference>
<dbReference type="AlphaFoldDB" id="A0A0D9VNV3"/>
<evidence type="ECO:0000313" key="10">
    <source>
        <dbReference type="Proteomes" id="UP000032180"/>
    </source>
</evidence>
<dbReference type="GO" id="GO:0050793">
    <property type="term" value="P:regulation of developmental process"/>
    <property type="evidence" value="ECO:0007669"/>
    <property type="project" value="UniProtKB-ARBA"/>
</dbReference>
<dbReference type="SUPFAM" id="SSF55455">
    <property type="entry name" value="SRF-like"/>
    <property type="match status" value="1"/>
</dbReference>
<dbReference type="PANTHER" id="PTHR48019">
    <property type="entry name" value="SERUM RESPONSE FACTOR HOMOLOG"/>
    <property type="match status" value="1"/>
</dbReference>
<comment type="subcellular location">
    <subcellularLocation>
        <location evidence="1">Nucleus</location>
    </subcellularLocation>
</comment>
<dbReference type="PRINTS" id="PR00404">
    <property type="entry name" value="MADSDOMAIN"/>
</dbReference>
<reference evidence="10" key="2">
    <citation type="submission" date="2013-12" db="EMBL/GenBank/DDBJ databases">
        <authorList>
            <person name="Yu Y."/>
            <person name="Lee S."/>
            <person name="de Baynast K."/>
            <person name="Wissotski M."/>
            <person name="Liu L."/>
            <person name="Talag J."/>
            <person name="Goicoechea J."/>
            <person name="Angelova A."/>
            <person name="Jetty R."/>
            <person name="Kudrna D."/>
            <person name="Golser W."/>
            <person name="Rivera L."/>
            <person name="Zhang J."/>
            <person name="Wing R."/>
        </authorList>
    </citation>
    <scope>NUCLEOTIDE SEQUENCE</scope>
</reference>
<feature type="coiled-coil region" evidence="6">
    <location>
        <begin position="79"/>
        <end position="106"/>
    </location>
</feature>
<keyword evidence="4" id="KW-0804">Transcription</keyword>
<dbReference type="InterPro" id="IPR036879">
    <property type="entry name" value="TF_MADSbox_sf"/>
</dbReference>
<evidence type="ECO:0000256" key="6">
    <source>
        <dbReference type="SAM" id="Coils"/>
    </source>
</evidence>
<evidence type="ECO:0000256" key="1">
    <source>
        <dbReference type="ARBA" id="ARBA00004123"/>
    </source>
</evidence>
<evidence type="ECO:0000256" key="3">
    <source>
        <dbReference type="ARBA" id="ARBA00023125"/>
    </source>
</evidence>
<dbReference type="PROSITE" id="PS00350">
    <property type="entry name" value="MADS_BOX_1"/>
    <property type="match status" value="1"/>
</dbReference>
<keyword evidence="10" id="KW-1185">Reference proteome</keyword>
<feature type="domain" description="K-box" evidence="8">
    <location>
        <begin position="86"/>
        <end position="176"/>
    </location>
</feature>
<dbReference type="GO" id="GO:0046983">
    <property type="term" value="F:protein dimerization activity"/>
    <property type="evidence" value="ECO:0007669"/>
    <property type="project" value="InterPro"/>
</dbReference>
<dbReference type="Proteomes" id="UP000032180">
    <property type="component" value="Chromosome 3"/>
</dbReference>
<dbReference type="InterPro" id="IPR002100">
    <property type="entry name" value="TF_MADSbox"/>
</dbReference>
<proteinExistence type="predicted"/>
<keyword evidence="2" id="KW-0805">Transcription regulation</keyword>
<dbReference type="PROSITE" id="PS50066">
    <property type="entry name" value="MADS_BOX_2"/>
    <property type="match status" value="1"/>
</dbReference>
<evidence type="ECO:0000256" key="2">
    <source>
        <dbReference type="ARBA" id="ARBA00023015"/>
    </source>
</evidence>
<evidence type="ECO:0000313" key="9">
    <source>
        <dbReference type="EnsemblPlants" id="LPERR03G01640.2"/>
    </source>
</evidence>
<dbReference type="EnsemblPlants" id="LPERR03G01640.2">
    <property type="protein sequence ID" value="LPERR03G01640.2"/>
    <property type="gene ID" value="LPERR03G01640"/>
</dbReference>
<dbReference type="SMART" id="SM00432">
    <property type="entry name" value="MADS"/>
    <property type="match status" value="1"/>
</dbReference>
<dbReference type="InterPro" id="IPR050142">
    <property type="entry name" value="MADS-box/MEF2_TF"/>
</dbReference>
<dbReference type="GO" id="GO:0045944">
    <property type="term" value="P:positive regulation of transcription by RNA polymerase II"/>
    <property type="evidence" value="ECO:0007669"/>
    <property type="project" value="InterPro"/>
</dbReference>
<evidence type="ECO:0000256" key="4">
    <source>
        <dbReference type="ARBA" id="ARBA00023163"/>
    </source>
</evidence>
<accession>A0A0D9VNV3</accession>
<evidence type="ECO:0000259" key="8">
    <source>
        <dbReference type="PROSITE" id="PS51297"/>
    </source>
</evidence>
<dbReference type="GO" id="GO:0005634">
    <property type="term" value="C:nucleus"/>
    <property type="evidence" value="ECO:0007669"/>
    <property type="project" value="UniProtKB-SubCell"/>
</dbReference>
<dbReference type="STRING" id="77586.A0A0D9VNV3"/>
<dbReference type="HOGENOM" id="CLU_889543_0_0_1"/>
<dbReference type="Pfam" id="PF00319">
    <property type="entry name" value="SRF-TF"/>
    <property type="match status" value="1"/>
</dbReference>
<evidence type="ECO:0008006" key="11">
    <source>
        <dbReference type="Google" id="ProtNLM"/>
    </source>
</evidence>
<dbReference type="PROSITE" id="PS51297">
    <property type="entry name" value="K_BOX"/>
    <property type="match status" value="1"/>
</dbReference>
<reference evidence="9 10" key="1">
    <citation type="submission" date="2012-08" db="EMBL/GenBank/DDBJ databases">
        <title>Oryza genome evolution.</title>
        <authorList>
            <person name="Wing R.A."/>
        </authorList>
    </citation>
    <scope>NUCLEOTIDE SEQUENCE</scope>
</reference>
<evidence type="ECO:0000259" key="7">
    <source>
        <dbReference type="PROSITE" id="PS50066"/>
    </source>
</evidence>
<protein>
    <recommendedName>
        <fullName evidence="11">MADS-box domain-containing protein</fullName>
    </recommendedName>
</protein>
<name>A0A0D9VNV3_9ORYZ</name>
<organism evidence="9 10">
    <name type="scientific">Leersia perrieri</name>
    <dbReference type="NCBI Taxonomy" id="77586"/>
    <lineage>
        <taxon>Eukaryota</taxon>
        <taxon>Viridiplantae</taxon>
        <taxon>Streptophyta</taxon>
        <taxon>Embryophyta</taxon>
        <taxon>Tracheophyta</taxon>
        <taxon>Spermatophyta</taxon>
        <taxon>Magnoliopsida</taxon>
        <taxon>Liliopsida</taxon>
        <taxon>Poales</taxon>
        <taxon>Poaceae</taxon>
        <taxon>BOP clade</taxon>
        <taxon>Oryzoideae</taxon>
        <taxon>Oryzeae</taxon>
        <taxon>Oryzinae</taxon>
        <taxon>Leersia</taxon>
    </lineage>
</organism>
<dbReference type="InterPro" id="IPR033896">
    <property type="entry name" value="MEF2-like_N"/>
</dbReference>
<dbReference type="GO" id="GO:0000977">
    <property type="term" value="F:RNA polymerase II transcription regulatory region sequence-specific DNA binding"/>
    <property type="evidence" value="ECO:0007669"/>
    <property type="project" value="InterPro"/>
</dbReference>
<sequence>MVRGKTQMKRIENPTSRQVTFSKRRSGLLKKAFELSVLCDAEVALIVFSPRGKLYEFASASAQKTIERYRTYTKENISSKTAQQDIEQVKADAEGLAKKLEALEAYKRKLLGEKLEECSIDELHSLEVKLERSLTSIRGRKTKLMEEQVSKLREKEIKLRKDNEDLREKCKNQPVPMVAPVPIVASAPVTVTAADDNPGRNNTNNNMDGCLAEAAPALLQEIVRLRLRHSPILKVRSPRISWISVLREKGDARHAMTPDLKNPHHVVYVLTCINCPHGCKCETHAPITNPPPGRNPSIGCLHYRHLNRNLMCLHVFLSLR</sequence>
<dbReference type="InterPro" id="IPR002487">
    <property type="entry name" value="TF_Kbox"/>
</dbReference>
<dbReference type="FunFam" id="3.40.1810.10:FF:000012">
    <property type="entry name" value="MADS-box protein SOC1"/>
    <property type="match status" value="1"/>
</dbReference>
<dbReference type="GO" id="GO:0003700">
    <property type="term" value="F:DNA-binding transcription factor activity"/>
    <property type="evidence" value="ECO:0007669"/>
    <property type="project" value="InterPro"/>
</dbReference>
<keyword evidence="6" id="KW-0175">Coiled coil</keyword>
<keyword evidence="5" id="KW-0539">Nucleus</keyword>
<dbReference type="CDD" id="cd00265">
    <property type="entry name" value="MADS_MEF2_like"/>
    <property type="match status" value="1"/>
</dbReference>
<keyword evidence="3" id="KW-0238">DNA-binding</keyword>
<dbReference type="Gramene" id="LPERR03G01640.2">
    <property type="protein sequence ID" value="LPERR03G01640.2"/>
    <property type="gene ID" value="LPERR03G01640"/>
</dbReference>
<evidence type="ECO:0000256" key="5">
    <source>
        <dbReference type="ARBA" id="ARBA00023242"/>
    </source>
</evidence>